<evidence type="ECO:0000313" key="3">
    <source>
        <dbReference type="EMBL" id="CAK9113751.1"/>
    </source>
</evidence>
<sequence>MRNGVGAGLSCIAASLTLMVTLSPYILWTGWGSTSTNGTGPFVLSRVNVRYTLSGRTFLLFGTTSYGDLDDTVCNDSNFTVTLAGQNLTFNNYETFGETYGFCEAPNGTVTVPSEASTIQAMIVLTFLFATATSLLLCCGTSFRLEKYLAPVLAFAGTIFSIVTFSTVASWNFFQDLRAGSGVLPVQVTTTDGLVTFVGLPQESFVYGPSFVALVFAFIFLLLTTLTTCRRSVRNPVVEDIDDLSKPREGNVIVEVCKRAPMGWWGAHTRVISAACAHRRASSFPSPGARRASASAVQKRGRRLEVGAEGEACGGVCESREAWDAVWGARVDQEPGTQSHDARTPRGRAAMGRKGADGGGSTGLGMAAAGSGVTGAGPGQMAAGSGHGAGHGQKAALFHLSSLARLNLNPKLKSKRSSTVMVETPKQRTASAIGGSNVALGRDLDVATRDLYEAFVNAEAKEKRTIKVDLCPSVSAHDVEKVFHDVARFCGFAGVKRVNEQVLLMCKLTNHATFCGPNSENHFEFTVLQELVVREYGLGSAKYATLFLSWVDATPKLVREGSGQNFKDLIAQGMAQALGKKLRVSKKGTQLLIEEIVGRWRATLFQREYALEAAALDNHPDAPWQSLNPEEVDYEDSDDEEGSVSPQHATSHGSSREPNDSQTRAVAHVGDSLASMESSQSSAGSIMDLPAPPPPPPKFTVPLVPPPPPPRGFGEGFRVGFLDDVEVGASSRRPKPKESSSMSELSSSVGRASASGYASSGGAGNSGRDLRGVPGSSQKRANSYTLIRPKSAMKFPHDKCGINHDKRKPLSVQFDTNKVQVQELDISRIHREARMGAGCRATNQFGQVRPLTSTRTG</sequence>
<name>A0ABP0SMZ0_9DINO</name>
<feature type="region of interest" description="Disordered" evidence="1">
    <location>
        <begin position="332"/>
        <end position="361"/>
    </location>
</feature>
<feature type="compositionally biased region" description="Pro residues" evidence="1">
    <location>
        <begin position="690"/>
        <end position="711"/>
    </location>
</feature>
<keyword evidence="4" id="KW-1185">Reference proteome</keyword>
<feature type="compositionally biased region" description="Low complexity" evidence="1">
    <location>
        <begin position="739"/>
        <end position="758"/>
    </location>
</feature>
<protein>
    <submittedName>
        <fullName evidence="3">Uncharacterized protein</fullName>
    </submittedName>
</protein>
<dbReference type="EMBL" id="CAXAMM010044227">
    <property type="protein sequence ID" value="CAK9113751.1"/>
    <property type="molecule type" value="Genomic_DNA"/>
</dbReference>
<feature type="transmembrane region" description="Helical" evidence="2">
    <location>
        <begin position="205"/>
        <end position="226"/>
    </location>
</feature>
<feature type="region of interest" description="Disordered" evidence="1">
    <location>
        <begin position="619"/>
        <end position="806"/>
    </location>
</feature>
<feature type="compositionally biased region" description="Polar residues" evidence="1">
    <location>
        <begin position="644"/>
        <end position="653"/>
    </location>
</feature>
<gene>
    <name evidence="3" type="ORF">SCF082_LOCUS52712</name>
</gene>
<evidence type="ECO:0000256" key="1">
    <source>
        <dbReference type="SAM" id="MobiDB-lite"/>
    </source>
</evidence>
<dbReference type="Proteomes" id="UP001642464">
    <property type="component" value="Unassembled WGS sequence"/>
</dbReference>
<feature type="transmembrane region" description="Helical" evidence="2">
    <location>
        <begin position="119"/>
        <end position="140"/>
    </location>
</feature>
<reference evidence="3 4" key="1">
    <citation type="submission" date="2024-02" db="EMBL/GenBank/DDBJ databases">
        <authorList>
            <person name="Chen Y."/>
            <person name="Shah S."/>
            <person name="Dougan E. K."/>
            <person name="Thang M."/>
            <person name="Chan C."/>
        </authorList>
    </citation>
    <scope>NUCLEOTIDE SEQUENCE [LARGE SCALE GENOMIC DNA]</scope>
</reference>
<evidence type="ECO:0000313" key="4">
    <source>
        <dbReference type="Proteomes" id="UP001642464"/>
    </source>
</evidence>
<evidence type="ECO:0000256" key="2">
    <source>
        <dbReference type="SAM" id="Phobius"/>
    </source>
</evidence>
<proteinExistence type="predicted"/>
<feature type="compositionally biased region" description="Basic and acidic residues" evidence="1">
    <location>
        <begin position="795"/>
        <end position="804"/>
    </location>
</feature>
<feature type="compositionally biased region" description="Low complexity" evidence="1">
    <location>
        <begin position="672"/>
        <end position="685"/>
    </location>
</feature>
<feature type="transmembrane region" description="Helical" evidence="2">
    <location>
        <begin position="152"/>
        <end position="174"/>
    </location>
</feature>
<feature type="compositionally biased region" description="Polar residues" evidence="1">
    <location>
        <begin position="775"/>
        <end position="785"/>
    </location>
</feature>
<feature type="compositionally biased region" description="Acidic residues" evidence="1">
    <location>
        <begin position="630"/>
        <end position="642"/>
    </location>
</feature>
<feature type="transmembrane region" description="Helical" evidence="2">
    <location>
        <begin position="7"/>
        <end position="28"/>
    </location>
</feature>
<keyword evidence="2" id="KW-0812">Transmembrane</keyword>
<accession>A0ABP0SMZ0</accession>
<feature type="non-terminal residue" evidence="3">
    <location>
        <position position="857"/>
    </location>
</feature>
<comment type="caution">
    <text evidence="3">The sequence shown here is derived from an EMBL/GenBank/DDBJ whole genome shotgun (WGS) entry which is preliminary data.</text>
</comment>
<organism evidence="3 4">
    <name type="scientific">Durusdinium trenchii</name>
    <dbReference type="NCBI Taxonomy" id="1381693"/>
    <lineage>
        <taxon>Eukaryota</taxon>
        <taxon>Sar</taxon>
        <taxon>Alveolata</taxon>
        <taxon>Dinophyceae</taxon>
        <taxon>Suessiales</taxon>
        <taxon>Symbiodiniaceae</taxon>
        <taxon>Durusdinium</taxon>
    </lineage>
</organism>
<keyword evidence="2" id="KW-0472">Membrane</keyword>
<keyword evidence="2" id="KW-1133">Transmembrane helix</keyword>